<dbReference type="EMBL" id="JASPKY010000145">
    <property type="protein sequence ID" value="KAK9730589.1"/>
    <property type="molecule type" value="Genomic_DNA"/>
</dbReference>
<evidence type="ECO:0000256" key="3">
    <source>
        <dbReference type="SAM" id="SignalP"/>
    </source>
</evidence>
<evidence type="ECO:0000313" key="5">
    <source>
        <dbReference type="Proteomes" id="UP001458880"/>
    </source>
</evidence>
<feature type="chain" id="PRO_5043665492" evidence="3">
    <location>
        <begin position="18"/>
        <end position="123"/>
    </location>
</feature>
<keyword evidence="5" id="KW-1185">Reference proteome</keyword>
<keyword evidence="3" id="KW-0732">Signal</keyword>
<feature type="signal peptide" evidence="3">
    <location>
        <begin position="1"/>
        <end position="17"/>
    </location>
</feature>
<dbReference type="Proteomes" id="UP001458880">
    <property type="component" value="Unassembled WGS sequence"/>
</dbReference>
<dbReference type="AlphaFoldDB" id="A0AAW1LAA5"/>
<evidence type="ECO:0000313" key="4">
    <source>
        <dbReference type="EMBL" id="KAK9730589.1"/>
    </source>
</evidence>
<dbReference type="PRINTS" id="PR00947">
    <property type="entry name" value="CUTICLE"/>
</dbReference>
<accession>A0AAW1LAA5</accession>
<reference evidence="4 5" key="1">
    <citation type="journal article" date="2024" name="BMC Genomics">
        <title>De novo assembly and annotation of Popillia japonica's genome with initial clues to its potential as an invasive pest.</title>
        <authorList>
            <person name="Cucini C."/>
            <person name="Boschi S."/>
            <person name="Funari R."/>
            <person name="Cardaioli E."/>
            <person name="Iannotti N."/>
            <person name="Marturano G."/>
            <person name="Paoli F."/>
            <person name="Bruttini M."/>
            <person name="Carapelli A."/>
            <person name="Frati F."/>
            <person name="Nardi F."/>
        </authorList>
    </citation>
    <scope>NUCLEOTIDE SEQUENCE [LARGE SCALE GENOMIC DNA]</scope>
    <source>
        <strain evidence="4">DMR45628</strain>
    </source>
</reference>
<dbReference type="Pfam" id="PF00379">
    <property type="entry name" value="Chitin_bind_4"/>
    <property type="match status" value="1"/>
</dbReference>
<evidence type="ECO:0000256" key="1">
    <source>
        <dbReference type="ARBA" id="ARBA00022460"/>
    </source>
</evidence>
<organism evidence="4 5">
    <name type="scientific">Popillia japonica</name>
    <name type="common">Japanese beetle</name>
    <dbReference type="NCBI Taxonomy" id="7064"/>
    <lineage>
        <taxon>Eukaryota</taxon>
        <taxon>Metazoa</taxon>
        <taxon>Ecdysozoa</taxon>
        <taxon>Arthropoda</taxon>
        <taxon>Hexapoda</taxon>
        <taxon>Insecta</taxon>
        <taxon>Pterygota</taxon>
        <taxon>Neoptera</taxon>
        <taxon>Endopterygota</taxon>
        <taxon>Coleoptera</taxon>
        <taxon>Polyphaga</taxon>
        <taxon>Scarabaeiformia</taxon>
        <taxon>Scarabaeidae</taxon>
        <taxon>Rutelinae</taxon>
        <taxon>Popillia</taxon>
    </lineage>
</organism>
<sequence length="123" mass="13092">MIKTILIVYCVVELAIADVDNTDQLKSGSPGSPAKAPLPHPPVAIILKQVNNFNPDGSYEYSYETSDGIAVEESGRPSTTSQEQPIIVSGSFKYVSPEGSPISVQYVADENGFQPQGSHLPVA</sequence>
<dbReference type="PANTHER" id="PTHR10380">
    <property type="entry name" value="CUTICLE PROTEIN"/>
    <property type="match status" value="1"/>
</dbReference>
<dbReference type="InterPro" id="IPR000618">
    <property type="entry name" value="Insect_cuticle"/>
</dbReference>
<keyword evidence="1 2" id="KW-0193">Cuticle</keyword>
<dbReference type="InterPro" id="IPR050468">
    <property type="entry name" value="Cuticle_Struct_Prot"/>
</dbReference>
<gene>
    <name evidence="4" type="ORF">QE152_g14391</name>
</gene>
<name>A0AAW1LAA5_POPJA</name>
<dbReference type="PROSITE" id="PS51155">
    <property type="entry name" value="CHIT_BIND_RR_2"/>
    <property type="match status" value="1"/>
</dbReference>
<proteinExistence type="predicted"/>
<evidence type="ECO:0000256" key="2">
    <source>
        <dbReference type="PROSITE-ProRule" id="PRU00497"/>
    </source>
</evidence>
<dbReference type="InterPro" id="IPR031311">
    <property type="entry name" value="CHIT_BIND_RR_consensus"/>
</dbReference>
<comment type="caution">
    <text evidence="4">The sequence shown here is derived from an EMBL/GenBank/DDBJ whole genome shotgun (WGS) entry which is preliminary data.</text>
</comment>
<dbReference type="GO" id="GO:0062129">
    <property type="term" value="C:chitin-based extracellular matrix"/>
    <property type="evidence" value="ECO:0007669"/>
    <property type="project" value="TreeGrafter"/>
</dbReference>
<dbReference type="GO" id="GO:0008010">
    <property type="term" value="F:structural constituent of chitin-based larval cuticle"/>
    <property type="evidence" value="ECO:0007669"/>
    <property type="project" value="TreeGrafter"/>
</dbReference>
<protein>
    <submittedName>
        <fullName evidence="4">Insect cuticle protein</fullName>
    </submittedName>
</protein>
<dbReference type="PANTHER" id="PTHR10380:SF238">
    <property type="entry name" value="CUTICULAR PROTEIN 65EA-RELATED"/>
    <property type="match status" value="1"/>
</dbReference>
<dbReference type="PROSITE" id="PS00233">
    <property type="entry name" value="CHIT_BIND_RR_1"/>
    <property type="match status" value="1"/>
</dbReference>